<evidence type="ECO:0000313" key="4">
    <source>
        <dbReference type="Proteomes" id="UP000006882"/>
    </source>
</evidence>
<evidence type="ECO:0000256" key="1">
    <source>
        <dbReference type="SAM" id="Phobius"/>
    </source>
</evidence>
<dbReference type="EMBL" id="CM007654">
    <property type="protein sequence ID" value="ONI10356.1"/>
    <property type="molecule type" value="Genomic_DNA"/>
</dbReference>
<dbReference type="Pfam" id="PF16880">
    <property type="entry name" value="EHD_N"/>
    <property type="match status" value="1"/>
</dbReference>
<sequence>MTEMVALQVTKRLSSSQLSRQELKQVWAIADEKRQGFLAFVFAVKVILGYSFLFLFFLFLVLIFDWENIKPPVMEGLDALTAVFFLWTKFSFNLHINLFLHIYKGMSSFPYCLTCSSWFLQLPLDGVTSIVDGLKILYGKTLRPLELTYNFNDFVSPSLTDGDFDAKPMVLFLGQYLTGKTTFVKHLLNVAIQVVAHIGLEPANDRFVVVMSGPDARRSIPGNTIAVNADLLFSGLASFGGSFLSKFESKAQQRLIDNLEDEFAKRELHLPAGDFPDVVCFREVLEGYDVDKLER</sequence>
<feature type="transmembrane region" description="Helical" evidence="1">
    <location>
        <begin position="37"/>
        <end position="64"/>
    </location>
</feature>
<name>A0A251PFL6_PRUPE</name>
<dbReference type="AlphaFoldDB" id="A0A251PFL6"/>
<organism evidence="3 4">
    <name type="scientific">Prunus persica</name>
    <name type="common">Peach</name>
    <name type="synonym">Amygdalus persica</name>
    <dbReference type="NCBI Taxonomy" id="3760"/>
    <lineage>
        <taxon>Eukaryota</taxon>
        <taxon>Viridiplantae</taxon>
        <taxon>Streptophyta</taxon>
        <taxon>Embryophyta</taxon>
        <taxon>Tracheophyta</taxon>
        <taxon>Spermatophyta</taxon>
        <taxon>Magnoliopsida</taxon>
        <taxon>eudicotyledons</taxon>
        <taxon>Gunneridae</taxon>
        <taxon>Pentapetalae</taxon>
        <taxon>rosids</taxon>
        <taxon>fabids</taxon>
        <taxon>Rosales</taxon>
        <taxon>Rosaceae</taxon>
        <taxon>Amygdaloideae</taxon>
        <taxon>Amygdaleae</taxon>
        <taxon>Prunus</taxon>
    </lineage>
</organism>
<dbReference type="GO" id="GO:0005886">
    <property type="term" value="C:plasma membrane"/>
    <property type="evidence" value="ECO:0000318"/>
    <property type="project" value="GO_Central"/>
</dbReference>
<dbReference type="InterPro" id="IPR031692">
    <property type="entry name" value="EHD_N"/>
</dbReference>
<keyword evidence="1" id="KW-1133">Transmembrane helix</keyword>
<keyword evidence="1" id="KW-0472">Membrane</keyword>
<dbReference type="GO" id="GO:0030674">
    <property type="term" value="F:protein-macromolecule adaptor activity"/>
    <property type="evidence" value="ECO:0000318"/>
    <property type="project" value="GO_Central"/>
</dbReference>
<feature type="domain" description="EH" evidence="2">
    <location>
        <begin position="133"/>
        <end position="165"/>
    </location>
</feature>
<dbReference type="GO" id="GO:0005737">
    <property type="term" value="C:cytoplasm"/>
    <property type="evidence" value="ECO:0000318"/>
    <property type="project" value="GO_Central"/>
</dbReference>
<dbReference type="GO" id="GO:0006897">
    <property type="term" value="P:endocytosis"/>
    <property type="evidence" value="ECO:0000318"/>
    <property type="project" value="GO_Central"/>
</dbReference>
<keyword evidence="4" id="KW-1185">Reference proteome</keyword>
<reference evidence="3 4" key="1">
    <citation type="journal article" date="2013" name="Nat. Genet.">
        <title>The high-quality draft genome of peach (Prunus persica) identifies unique patterns of genetic diversity, domestication and genome evolution.</title>
        <authorList>
            <consortium name="International Peach Genome Initiative"/>
            <person name="Verde I."/>
            <person name="Abbott A.G."/>
            <person name="Scalabrin S."/>
            <person name="Jung S."/>
            <person name="Shu S."/>
            <person name="Marroni F."/>
            <person name="Zhebentyayeva T."/>
            <person name="Dettori M.T."/>
            <person name="Grimwood J."/>
            <person name="Cattonaro F."/>
            <person name="Zuccolo A."/>
            <person name="Rossini L."/>
            <person name="Jenkins J."/>
            <person name="Vendramin E."/>
            <person name="Meisel L.A."/>
            <person name="Decroocq V."/>
            <person name="Sosinski B."/>
            <person name="Prochnik S."/>
            <person name="Mitros T."/>
            <person name="Policriti A."/>
            <person name="Cipriani G."/>
            <person name="Dondini L."/>
            <person name="Ficklin S."/>
            <person name="Goodstein D.M."/>
            <person name="Xuan P."/>
            <person name="Del Fabbro C."/>
            <person name="Aramini V."/>
            <person name="Copetti D."/>
            <person name="Gonzalez S."/>
            <person name="Horner D.S."/>
            <person name="Falchi R."/>
            <person name="Lucas S."/>
            <person name="Mica E."/>
            <person name="Maldonado J."/>
            <person name="Lazzari B."/>
            <person name="Bielenberg D."/>
            <person name="Pirona R."/>
            <person name="Miculan M."/>
            <person name="Barakat A."/>
            <person name="Testolin R."/>
            <person name="Stella A."/>
            <person name="Tartarini S."/>
            <person name="Tonutti P."/>
            <person name="Arus P."/>
            <person name="Orellana A."/>
            <person name="Wells C."/>
            <person name="Main D."/>
            <person name="Vizzotto G."/>
            <person name="Silva H."/>
            <person name="Salamini F."/>
            <person name="Schmutz J."/>
            <person name="Morgante M."/>
            <person name="Rokhsar D.S."/>
        </authorList>
    </citation>
    <scope>NUCLEOTIDE SEQUENCE [LARGE SCALE GENOMIC DNA]</scope>
    <source>
        <strain evidence="4">cv. Nemared</strain>
    </source>
</reference>
<dbReference type="STRING" id="3760.A0A251PFL6"/>
<dbReference type="GO" id="GO:0016197">
    <property type="term" value="P:endosomal transport"/>
    <property type="evidence" value="ECO:0000318"/>
    <property type="project" value="GO_Central"/>
</dbReference>
<protein>
    <recommendedName>
        <fullName evidence="2">EH domain-containing protein</fullName>
    </recommendedName>
</protein>
<accession>A0A251PFL6</accession>
<dbReference type="Gramene" id="ONI10356">
    <property type="protein sequence ID" value="ONI10356"/>
    <property type="gene ID" value="PRUPE_4G043100"/>
</dbReference>
<keyword evidence="1" id="KW-0812">Transmembrane</keyword>
<dbReference type="Proteomes" id="UP000006882">
    <property type="component" value="Chromosome G4"/>
</dbReference>
<evidence type="ECO:0000313" key="3">
    <source>
        <dbReference type="EMBL" id="ONI10356.1"/>
    </source>
</evidence>
<proteinExistence type="predicted"/>
<evidence type="ECO:0000259" key="2">
    <source>
        <dbReference type="Pfam" id="PF16880"/>
    </source>
</evidence>
<feature type="transmembrane region" description="Helical" evidence="1">
    <location>
        <begin position="84"/>
        <end position="103"/>
    </location>
</feature>
<gene>
    <name evidence="3" type="ORF">PRUPE_4G043100</name>
</gene>
<dbReference type="Gene3D" id="1.10.268.20">
    <property type="match status" value="1"/>
</dbReference>